<keyword evidence="2" id="KW-1185">Reference proteome</keyword>
<proteinExistence type="predicted"/>
<name>A0A521BEB2_9FLAO</name>
<dbReference type="OrthoDB" id="1362560at2"/>
<organism evidence="1 2">
    <name type="scientific">Flavobacterium nitrogenifigens</name>
    <dbReference type="NCBI Taxonomy" id="1617283"/>
    <lineage>
        <taxon>Bacteria</taxon>
        <taxon>Pseudomonadati</taxon>
        <taxon>Bacteroidota</taxon>
        <taxon>Flavobacteriia</taxon>
        <taxon>Flavobacteriales</taxon>
        <taxon>Flavobacteriaceae</taxon>
        <taxon>Flavobacterium</taxon>
    </lineage>
</organism>
<evidence type="ECO:0000313" key="1">
    <source>
        <dbReference type="EMBL" id="SMO45458.1"/>
    </source>
</evidence>
<gene>
    <name evidence="1" type="ORF">SAMN06265220_101932</name>
</gene>
<sequence length="131" mass="14767">MKSNALRAIKFICVFIFALLIFNCNKKSDPITITIHSIDSKTKLPRLNTFDTIEVRKEGFGFIKKTFKKVAEYTTDPTGSVKIMLDGTEGYNFLLSGPNIYGSADFSEAFTKEKLKDGQEVNIEVISLEDR</sequence>
<dbReference type="Proteomes" id="UP000319267">
    <property type="component" value="Unassembled WGS sequence"/>
</dbReference>
<dbReference type="RefSeq" id="WP_111376431.1">
    <property type="nucleotide sequence ID" value="NZ_CP043612.1"/>
</dbReference>
<accession>A0A521BEB2</accession>
<protein>
    <submittedName>
        <fullName evidence="1">Uncharacterized protein</fullName>
    </submittedName>
</protein>
<evidence type="ECO:0000313" key="2">
    <source>
        <dbReference type="Proteomes" id="UP000319267"/>
    </source>
</evidence>
<reference evidence="1 2" key="1">
    <citation type="submission" date="2017-05" db="EMBL/GenBank/DDBJ databases">
        <authorList>
            <person name="Varghese N."/>
            <person name="Submissions S."/>
        </authorList>
    </citation>
    <scope>NUCLEOTIDE SEQUENCE [LARGE SCALE GENOMIC DNA]</scope>
    <source>
        <strain evidence="1 2">DSM 29982</strain>
    </source>
</reference>
<dbReference type="AlphaFoldDB" id="A0A521BEB2"/>
<dbReference type="EMBL" id="FXTQ01000001">
    <property type="protein sequence ID" value="SMO45458.1"/>
    <property type="molecule type" value="Genomic_DNA"/>
</dbReference>